<dbReference type="InterPro" id="IPR037020">
    <property type="entry name" value="Hemocyanin_C_sf"/>
</dbReference>
<evidence type="ECO:0000256" key="5">
    <source>
        <dbReference type="ARBA" id="ARBA00022723"/>
    </source>
</evidence>
<accession>A0ABP0GMM0</accession>
<comment type="subcellular location">
    <subcellularLocation>
        <location evidence="1">Melanosome membrane</location>
        <topology evidence="1">Single-pass type I membrane protein</topology>
    </subcellularLocation>
    <subcellularLocation>
        <location evidence="2">Secreted</location>
    </subcellularLocation>
</comment>
<keyword evidence="7" id="KW-1015">Disulfide bond</keyword>
<evidence type="ECO:0000256" key="6">
    <source>
        <dbReference type="ARBA" id="ARBA00023101"/>
    </source>
</evidence>
<comment type="caution">
    <text evidence="9">The sequence shown here is derived from an EMBL/GenBank/DDBJ whole genome shotgun (WGS) entry which is preliminary data.</text>
</comment>
<dbReference type="PROSITE" id="PS00210">
    <property type="entry name" value="HEMOCYANIN_2"/>
    <property type="match status" value="1"/>
</dbReference>
<keyword evidence="4" id="KW-0964">Secreted</keyword>
<dbReference type="Gene3D" id="3.40.390.10">
    <property type="entry name" value="Collagenase (Catalytic Domain)"/>
    <property type="match status" value="1"/>
</dbReference>
<evidence type="ECO:0000256" key="7">
    <source>
        <dbReference type="ARBA" id="ARBA00023157"/>
    </source>
</evidence>
<dbReference type="InterPro" id="IPR024079">
    <property type="entry name" value="MetalloPept_cat_dom_sf"/>
</dbReference>
<dbReference type="SUPFAM" id="SSF81296">
    <property type="entry name" value="E set domains"/>
    <property type="match status" value="1"/>
</dbReference>
<dbReference type="InterPro" id="IPR000896">
    <property type="entry name" value="Hemocyanin/hexamerin_mid_dom"/>
</dbReference>
<dbReference type="InterPro" id="IPR008922">
    <property type="entry name" value="Di-copper_centre_dom_sf"/>
</dbReference>
<organism evidence="9 10">
    <name type="scientific">Clavelina lepadiformis</name>
    <name type="common">Light-bulb sea squirt</name>
    <name type="synonym">Ascidia lepadiformis</name>
    <dbReference type="NCBI Taxonomy" id="159417"/>
    <lineage>
        <taxon>Eukaryota</taxon>
        <taxon>Metazoa</taxon>
        <taxon>Chordata</taxon>
        <taxon>Tunicata</taxon>
        <taxon>Ascidiacea</taxon>
        <taxon>Aplousobranchia</taxon>
        <taxon>Clavelinidae</taxon>
        <taxon>Clavelina</taxon>
    </lineage>
</organism>
<name>A0ABP0GMM0_CLALP</name>
<evidence type="ECO:0000256" key="3">
    <source>
        <dbReference type="ARBA" id="ARBA00009928"/>
    </source>
</evidence>
<evidence type="ECO:0000256" key="4">
    <source>
        <dbReference type="ARBA" id="ARBA00022525"/>
    </source>
</evidence>
<dbReference type="Pfam" id="PF00372">
    <property type="entry name" value="Hemocyanin_M"/>
    <property type="match status" value="1"/>
</dbReference>
<dbReference type="PROSITE" id="PS00498">
    <property type="entry name" value="TYROSINASE_2"/>
    <property type="match status" value="1"/>
</dbReference>
<evidence type="ECO:0000256" key="2">
    <source>
        <dbReference type="ARBA" id="ARBA00004613"/>
    </source>
</evidence>
<feature type="domain" description="Tyrosinase copper-binding" evidence="8">
    <location>
        <begin position="1065"/>
        <end position="1076"/>
    </location>
</feature>
<reference evidence="9 10" key="1">
    <citation type="submission" date="2024-02" db="EMBL/GenBank/DDBJ databases">
        <authorList>
            <person name="Daric V."/>
            <person name="Darras S."/>
        </authorList>
    </citation>
    <scope>NUCLEOTIDE SEQUENCE [LARGE SCALE GENOMIC DNA]</scope>
</reference>
<dbReference type="InterPro" id="IPR013788">
    <property type="entry name" value="Hemocyanin/hexamerin"/>
</dbReference>
<dbReference type="Gene3D" id="1.10.1280.10">
    <property type="entry name" value="Di-copper center containing domain from catechol oxidase"/>
    <property type="match status" value="1"/>
</dbReference>
<protein>
    <recommendedName>
        <fullName evidence="8">Tyrosinase copper-binding domain-containing protein</fullName>
    </recommendedName>
</protein>
<dbReference type="EMBL" id="CAWYQH010000130">
    <property type="protein sequence ID" value="CAK8692972.1"/>
    <property type="molecule type" value="Genomic_DNA"/>
</dbReference>
<keyword evidence="10" id="KW-1185">Reference proteome</keyword>
<evidence type="ECO:0000313" key="9">
    <source>
        <dbReference type="EMBL" id="CAK8692972.1"/>
    </source>
</evidence>
<dbReference type="PANTHER" id="PTHR11511">
    <property type="entry name" value="LARVAL STORAGE PROTEIN/PHENOLOXIDASE"/>
    <property type="match status" value="1"/>
</dbReference>
<dbReference type="SUPFAM" id="SSF48056">
    <property type="entry name" value="Di-copper centre-containing domain"/>
    <property type="match status" value="1"/>
</dbReference>
<evidence type="ECO:0000313" key="10">
    <source>
        <dbReference type="Proteomes" id="UP001642483"/>
    </source>
</evidence>
<dbReference type="PANTHER" id="PTHR11511:SF4">
    <property type="entry name" value="PHENOLOXIDASE 2-RELATED"/>
    <property type="match status" value="1"/>
</dbReference>
<comment type="similarity">
    <text evidence="3">Belongs to the tyrosinase family.</text>
</comment>
<dbReference type="Proteomes" id="UP001642483">
    <property type="component" value="Unassembled WGS sequence"/>
</dbReference>
<sequence length="1530" mass="172275">MAAVEDYSHTPYRFSKPKKGADKNGLKVPPCSGLYKGTLGYGHACKASLELKIDVDQLREFSQPLQYVSGSITVDGNGFPWIESSKGIYFRSFPGGVILDVDESGANYERAVSCDINVTRNDGVAFQGRATIILRLTQDDVMWMANVKIDVSGESVTFENVERTSLFFRTVAIDVDYVEKVAWPTIALSDFYETPDHLQERKLDAFAVFEDAGIKLLHDPEDRDKLEDPTPHNPWNRDDMYNVMMDNFDAYEGSEEADVTIWCMIANKPPDERYMGFSFDKGGRRGFGMFTGHKSFKALFDEAHENHPRANRRFLHYFVHECGHTLGLQHPFEIGRPNDLTWMNYAWRYDSIHGSGQFYKAFDFSFTKAELIVLRHAPSQDFLKCKLPHVQCGCYGVVKSLPVAEGLEGDVDDDDVNDGLSLKLTTRPQAYAVGELVELEIRLKNLGESPVMIDGDLDPEGGNVIVYVTGPDGSTKRLDSFVRPITGAPNAKPLFLYPAGDGEGAGRYRQLISIGEGSDGSYFNQPGIYSVKAAYVGGASNVYSNLIQVNVAEPTQDEMDSSAVAAAAKLGGSCHERFKSVETWQKIKALTVDKKKSYVHKLVQMFDGLTKKETRQTGVGSIIGKKRKRKEIQIGSGLLSKEDFLKGTEDLVVCFQKKGVKGDSMNYKELVFARAKIFIGKGEKEKATSEFNQLIAHLVSRGVYLEAIKDLSKEFMKLSEPEPEVNKETSQYLQARVDEILDWYPKKKIKNSFELSGLGLNTIFSHFRDDHVAAGTKIVLLLFNILDETNDVSDVLDYADSLQKGYQVNHQVLQWSVEIFIIHSKLAKKSGIMYPVPPAKDQSLMSLAAVVVTSRTGRPEESWMNYWRSDADLNYHHRHWHSVYIVGREIGPSVDWFGGWRRNRPELDRQGELFGYMHSQMLARYNAERESWGLREVQPWDYDGRDRDGFNAGFEFHNDPRNSDMSPRPGASWPQNDRISFRQWENSYRAAVANGVLPAIRVLGRSAPQRFRMDFNLSGHVLEASSTTWQRWFGSIHNTGHGVFGSNRMLGGGSYMLSTATAMRDPIFYRWHKRIDDLWHLWNDTLLTDVDENPPPILILEDDILIKSSEEPLDNFANFRSSPGSDELVTVLGPAQKRFEWDNKIDHRPFYYHIRFRRTSPGDLNLTFRIFICPSRHVTDRKRWIEMDKFVYRLPSDEDTASIIRADRHSSVIKREPRFMDGDVETGTTSVVDGFCECGWPYNMLLPRGTAQGEQWQLCVFVSDNNLDQIRVRSSCGSLSFCGASGEQYPDERPMGYPFITDMALNGQPARIDRAIRAIPNAAMSPFVIRNNITTPSAVGLVDMWSPWGQLSQDDGTEPSSDEVTVFRRSNIVGRMRVLIDDRAMTISNLQNVIAVRFQGRGPGGGSYRVTRAYVGYRNGTTVDLRPDIQVANIEVNGQSTFDVPEGGVISDPAPIRPGSGDLFVTFTLLSPGAFLSGRRGQPASTYVILNPERETVSSDRWSGFSDVRISPSIYCIGGVMQAIPDGRRR</sequence>
<dbReference type="InterPro" id="IPR014756">
    <property type="entry name" value="Ig_E-set"/>
</dbReference>
<gene>
    <name evidence="9" type="ORF">CVLEPA_LOCUS26199</name>
</gene>
<keyword evidence="5" id="KW-0479">Metal-binding</keyword>
<keyword evidence="6" id="KW-0470">Melanin biosynthesis</keyword>
<dbReference type="Pfam" id="PF03723">
    <property type="entry name" value="Hemocyanin_C"/>
    <property type="match status" value="1"/>
</dbReference>
<proteinExistence type="inferred from homology"/>
<dbReference type="Gene3D" id="2.60.40.1520">
    <property type="entry name" value="Hemocyanin, C-terminal domain"/>
    <property type="match status" value="1"/>
</dbReference>
<evidence type="ECO:0000256" key="1">
    <source>
        <dbReference type="ARBA" id="ARBA00004573"/>
    </source>
</evidence>
<dbReference type="InterPro" id="IPR005203">
    <property type="entry name" value="Hemocyanin_C"/>
</dbReference>
<dbReference type="InterPro" id="IPR002227">
    <property type="entry name" value="Tyrosinase_Cu-bd"/>
</dbReference>
<evidence type="ECO:0000259" key="8">
    <source>
        <dbReference type="PROSITE" id="PS00498"/>
    </source>
</evidence>
<dbReference type="SUPFAM" id="SSF55486">
    <property type="entry name" value="Metalloproteases ('zincins'), catalytic domain"/>
    <property type="match status" value="1"/>
</dbReference>